<dbReference type="EMBL" id="CP071872">
    <property type="protein sequence ID" value="UNM12072.1"/>
    <property type="molecule type" value="Genomic_DNA"/>
</dbReference>
<dbReference type="RefSeq" id="WP_242330666.1">
    <property type="nucleotide sequence ID" value="NZ_CP071872.1"/>
</dbReference>
<sequence>MRAASAASSPAARTGAFIAVAVALGLFCVHLLALDPAVPTIAEEADATAPPAARWTPSAYILAIGFFFSVGGRPGDVLGQHPGTVPAAAAAGPLPRVDGGRTGEGRQ</sequence>
<evidence type="ECO:0000313" key="4">
    <source>
        <dbReference type="Proteomes" id="UP000828924"/>
    </source>
</evidence>
<feature type="region of interest" description="Disordered" evidence="1">
    <location>
        <begin position="81"/>
        <end position="107"/>
    </location>
</feature>
<organism evidence="3 4">
    <name type="scientific">Streptomyces formicae</name>
    <dbReference type="NCBI Taxonomy" id="1616117"/>
    <lineage>
        <taxon>Bacteria</taxon>
        <taxon>Bacillati</taxon>
        <taxon>Actinomycetota</taxon>
        <taxon>Actinomycetes</taxon>
        <taxon>Kitasatosporales</taxon>
        <taxon>Streptomycetaceae</taxon>
        <taxon>Streptomyces</taxon>
    </lineage>
</organism>
<feature type="compositionally biased region" description="Basic and acidic residues" evidence="1">
    <location>
        <begin position="98"/>
        <end position="107"/>
    </location>
</feature>
<evidence type="ECO:0000313" key="3">
    <source>
        <dbReference type="EMBL" id="UNM12072.1"/>
    </source>
</evidence>
<reference evidence="3 4" key="1">
    <citation type="submission" date="2021-03" db="EMBL/GenBank/DDBJ databases">
        <title>Complete genome of Streptomyces formicae strain 1H-GS9 (DSM 100524).</title>
        <authorList>
            <person name="Atanasov K.E."/>
            <person name="Altabella T."/>
            <person name="Ferrer A."/>
        </authorList>
    </citation>
    <scope>NUCLEOTIDE SEQUENCE [LARGE SCALE GENOMIC DNA]</scope>
    <source>
        <strain evidence="3 4">1H-GS9</strain>
    </source>
</reference>
<protein>
    <recommendedName>
        <fullName evidence="5">MFS transporter</fullName>
    </recommendedName>
</protein>
<proteinExistence type="predicted"/>
<accession>A0ABY3WMR1</accession>
<dbReference type="Proteomes" id="UP000828924">
    <property type="component" value="Chromosome"/>
</dbReference>
<name>A0ABY3WMR1_9ACTN</name>
<keyword evidence="2" id="KW-1133">Transmembrane helix</keyword>
<evidence type="ECO:0000256" key="2">
    <source>
        <dbReference type="SAM" id="Phobius"/>
    </source>
</evidence>
<evidence type="ECO:0000256" key="1">
    <source>
        <dbReference type="SAM" id="MobiDB-lite"/>
    </source>
</evidence>
<feature type="transmembrane region" description="Helical" evidence="2">
    <location>
        <begin position="52"/>
        <end position="70"/>
    </location>
</feature>
<keyword evidence="2" id="KW-0812">Transmembrane</keyword>
<keyword evidence="4" id="KW-1185">Reference proteome</keyword>
<evidence type="ECO:0008006" key="5">
    <source>
        <dbReference type="Google" id="ProtNLM"/>
    </source>
</evidence>
<keyword evidence="2" id="KW-0472">Membrane</keyword>
<gene>
    <name evidence="3" type="ORF">J4032_11460</name>
</gene>